<comment type="subcellular location">
    <subcellularLocation>
        <location evidence="1 9">Cell membrane</location>
        <topology evidence="1 9">Single-pass membrane protein</topology>
    </subcellularLocation>
</comment>
<evidence type="ECO:0000256" key="5">
    <source>
        <dbReference type="ARBA" id="ARBA00022927"/>
    </source>
</evidence>
<accession>A0A172U084</accession>
<organism evidence="11 12">
    <name type="scientific">Flavisolibacter tropicus</name>
    <dbReference type="NCBI Taxonomy" id="1492898"/>
    <lineage>
        <taxon>Bacteria</taxon>
        <taxon>Pseudomonadati</taxon>
        <taxon>Bacteroidota</taxon>
        <taxon>Chitinophagia</taxon>
        <taxon>Chitinophagales</taxon>
        <taxon>Chitinophagaceae</taxon>
        <taxon>Flavisolibacter</taxon>
    </lineage>
</organism>
<dbReference type="GO" id="GO:0043953">
    <property type="term" value="P:protein transport by the Tat complex"/>
    <property type="evidence" value="ECO:0007669"/>
    <property type="project" value="UniProtKB-UniRule"/>
</dbReference>
<dbReference type="AlphaFoldDB" id="A0A172U084"/>
<dbReference type="InterPro" id="IPR006312">
    <property type="entry name" value="TatA/E"/>
</dbReference>
<proteinExistence type="inferred from homology"/>
<dbReference type="Gene3D" id="1.20.5.3310">
    <property type="match status" value="1"/>
</dbReference>
<dbReference type="Proteomes" id="UP000077177">
    <property type="component" value="Chromosome"/>
</dbReference>
<evidence type="ECO:0000256" key="2">
    <source>
        <dbReference type="ARBA" id="ARBA00022448"/>
    </source>
</evidence>
<keyword evidence="2 9" id="KW-0813">Transport</keyword>
<evidence type="ECO:0000256" key="6">
    <source>
        <dbReference type="ARBA" id="ARBA00022989"/>
    </source>
</evidence>
<keyword evidence="5 9" id="KW-0653">Protein transport</keyword>
<reference evidence="11 12" key="2">
    <citation type="journal article" date="2016" name="Int. J. Syst. Evol. Microbiol.">
        <title>Flavisolibacter tropicus sp. nov., isolated from tropical soil.</title>
        <authorList>
            <person name="Lee J.J."/>
            <person name="Kang M.S."/>
            <person name="Kim G.S."/>
            <person name="Lee C.S."/>
            <person name="Lim S."/>
            <person name="Lee J."/>
            <person name="Roh S.H."/>
            <person name="Kang H."/>
            <person name="Ha J.M."/>
            <person name="Bae S."/>
            <person name="Jung H.Y."/>
            <person name="Kim M.K."/>
        </authorList>
    </citation>
    <scope>NUCLEOTIDE SEQUENCE [LARGE SCALE GENOMIC DNA]</scope>
    <source>
        <strain evidence="11 12">LCS9</strain>
    </source>
</reference>
<dbReference type="RefSeq" id="WP_066407345.1">
    <property type="nucleotide sequence ID" value="NZ_CP011390.1"/>
</dbReference>
<evidence type="ECO:0000256" key="3">
    <source>
        <dbReference type="ARBA" id="ARBA00022475"/>
    </source>
</evidence>
<keyword evidence="4 9" id="KW-0812">Transmembrane</keyword>
<keyword evidence="3 9" id="KW-1003">Cell membrane</keyword>
<feature type="region of interest" description="Disordered" evidence="10">
    <location>
        <begin position="47"/>
        <end position="75"/>
    </location>
</feature>
<keyword evidence="12" id="KW-1185">Reference proteome</keyword>
<dbReference type="STRING" id="1492898.SY85_21060"/>
<evidence type="ECO:0000256" key="10">
    <source>
        <dbReference type="SAM" id="MobiDB-lite"/>
    </source>
</evidence>
<name>A0A172U084_9BACT</name>
<feature type="compositionally biased region" description="Low complexity" evidence="10">
    <location>
        <begin position="60"/>
        <end position="75"/>
    </location>
</feature>
<evidence type="ECO:0000256" key="8">
    <source>
        <dbReference type="ARBA" id="ARBA00023136"/>
    </source>
</evidence>
<evidence type="ECO:0000256" key="1">
    <source>
        <dbReference type="ARBA" id="ARBA00004162"/>
    </source>
</evidence>
<gene>
    <name evidence="9" type="primary">tatA</name>
    <name evidence="11" type="ORF">SY85_21060</name>
</gene>
<evidence type="ECO:0000256" key="7">
    <source>
        <dbReference type="ARBA" id="ARBA00023010"/>
    </source>
</evidence>
<evidence type="ECO:0000313" key="12">
    <source>
        <dbReference type="Proteomes" id="UP000077177"/>
    </source>
</evidence>
<sequence>MSLGWNEILLILLVILLLFGGKKIPELMRGLGKGIREFNDAKDNVRREIQDGITEKDRQTTTTSPTPTTTTTQQP</sequence>
<dbReference type="PANTHER" id="PTHR42982:SF1">
    <property type="entry name" value="SEC-INDEPENDENT PROTEIN TRANSLOCASE PROTEIN TATA"/>
    <property type="match status" value="1"/>
</dbReference>
<dbReference type="HAMAP" id="MF_00236">
    <property type="entry name" value="TatA_E"/>
    <property type="match status" value="1"/>
</dbReference>
<dbReference type="Pfam" id="PF02416">
    <property type="entry name" value="TatA_B_E"/>
    <property type="match status" value="1"/>
</dbReference>
<dbReference type="PANTHER" id="PTHR42982">
    <property type="entry name" value="SEC-INDEPENDENT PROTEIN TRANSLOCASE PROTEIN TATA"/>
    <property type="match status" value="1"/>
</dbReference>
<dbReference type="KEGG" id="fla:SY85_21060"/>
<evidence type="ECO:0000256" key="9">
    <source>
        <dbReference type="HAMAP-Rule" id="MF_00236"/>
    </source>
</evidence>
<dbReference type="NCBIfam" id="TIGR01411">
    <property type="entry name" value="tatAE"/>
    <property type="match status" value="1"/>
</dbReference>
<feature type="compositionally biased region" description="Basic and acidic residues" evidence="10">
    <location>
        <begin position="47"/>
        <end position="59"/>
    </location>
</feature>
<reference evidence="12" key="1">
    <citation type="submission" date="2015-01" db="EMBL/GenBank/DDBJ databases">
        <title>Flavisolibacter sp./LCS9/ whole genome sequencing.</title>
        <authorList>
            <person name="Kim M.K."/>
            <person name="Srinivasan S."/>
            <person name="Lee J.-J."/>
        </authorList>
    </citation>
    <scope>NUCLEOTIDE SEQUENCE [LARGE SCALE GENOMIC DNA]</scope>
    <source>
        <strain evidence="12">LCS9</strain>
    </source>
</reference>
<keyword evidence="6 9" id="KW-1133">Transmembrane helix</keyword>
<dbReference type="PATRIC" id="fig|1492898.3.peg.4571"/>
<comment type="function">
    <text evidence="9">Part of the twin-arginine translocation (Tat) system that transports large folded proteins containing a characteristic twin-arginine motif in their signal peptide across membranes. TatA could form the protein-conducting channel of the Tat system.</text>
</comment>
<dbReference type="EMBL" id="CP011390">
    <property type="protein sequence ID" value="ANE52598.1"/>
    <property type="molecule type" value="Genomic_DNA"/>
</dbReference>
<dbReference type="InterPro" id="IPR003369">
    <property type="entry name" value="TatA/B/E"/>
</dbReference>
<comment type="similarity">
    <text evidence="9">Belongs to the TatA/E family.</text>
</comment>
<keyword evidence="8 9" id="KW-0472">Membrane</keyword>
<dbReference type="GO" id="GO:0008320">
    <property type="term" value="F:protein transmembrane transporter activity"/>
    <property type="evidence" value="ECO:0007669"/>
    <property type="project" value="UniProtKB-UniRule"/>
</dbReference>
<dbReference type="OrthoDB" id="9812812at2"/>
<comment type="subunit">
    <text evidence="9">Forms a complex with TatC.</text>
</comment>
<keyword evidence="7 9" id="KW-0811">Translocation</keyword>
<evidence type="ECO:0000313" key="11">
    <source>
        <dbReference type="EMBL" id="ANE52598.1"/>
    </source>
</evidence>
<evidence type="ECO:0000256" key="4">
    <source>
        <dbReference type="ARBA" id="ARBA00022692"/>
    </source>
</evidence>
<protein>
    <recommendedName>
        <fullName evidence="9">Sec-independent protein translocase protein TatA</fullName>
    </recommendedName>
</protein>
<dbReference type="GO" id="GO:0033281">
    <property type="term" value="C:TAT protein transport complex"/>
    <property type="evidence" value="ECO:0007669"/>
    <property type="project" value="UniProtKB-UniRule"/>
</dbReference>